<dbReference type="GO" id="GO:0008168">
    <property type="term" value="F:methyltransferase activity"/>
    <property type="evidence" value="ECO:0007669"/>
    <property type="project" value="UniProtKB-KW"/>
</dbReference>
<dbReference type="GeneID" id="34523083"/>
<proteinExistence type="inferred from homology"/>
<gene>
    <name evidence="8" type="ORF">KUCA_T00005705001</name>
</gene>
<keyword evidence="3 7" id="KW-0808">Transferase</keyword>
<keyword evidence="2 7" id="KW-0489">Methyltransferase</keyword>
<accession>W6MV12</accession>
<keyword evidence="5" id="KW-0694">RNA-binding</keyword>
<dbReference type="GO" id="GO:0003723">
    <property type="term" value="F:RNA binding"/>
    <property type="evidence" value="ECO:0007669"/>
    <property type="project" value="UniProtKB-KW"/>
</dbReference>
<dbReference type="GO" id="GO:0005759">
    <property type="term" value="C:mitochondrial matrix"/>
    <property type="evidence" value="ECO:0007669"/>
    <property type="project" value="TreeGrafter"/>
</dbReference>
<protein>
    <recommendedName>
        <fullName evidence="7">rRNA adenine N(6)-methyltransferase</fullName>
        <ecNumber evidence="7">2.1.1.-</ecNumber>
    </recommendedName>
</protein>
<dbReference type="Proteomes" id="UP000019384">
    <property type="component" value="Unassembled WGS sequence"/>
</dbReference>
<dbReference type="SUPFAM" id="SSF53335">
    <property type="entry name" value="S-adenosyl-L-methionine-dependent methyltransferases"/>
    <property type="match status" value="1"/>
</dbReference>
<evidence type="ECO:0000256" key="3">
    <source>
        <dbReference type="ARBA" id="ARBA00022679"/>
    </source>
</evidence>
<dbReference type="HOGENOM" id="CLU_034228_0_0_1"/>
<comment type="function">
    <text evidence="6">Mitochondrial transcription factor that confers selective promoter recognition on the core subunit of the yeast mitochondrial RNA polymerase. Interacts with DNA in a non-specific manner.</text>
</comment>
<dbReference type="AlphaFoldDB" id="W6MV12"/>
<dbReference type="Gene3D" id="3.40.50.150">
    <property type="entry name" value="Vaccinia Virus protein VP39"/>
    <property type="match status" value="1"/>
</dbReference>
<dbReference type="PANTHER" id="PTHR11727">
    <property type="entry name" value="DIMETHYLADENOSINE TRANSFERASE"/>
    <property type="match status" value="1"/>
</dbReference>
<evidence type="ECO:0000313" key="9">
    <source>
        <dbReference type="Proteomes" id="UP000019384"/>
    </source>
</evidence>
<evidence type="ECO:0000256" key="5">
    <source>
        <dbReference type="ARBA" id="ARBA00022884"/>
    </source>
</evidence>
<keyword evidence="9" id="KW-1185">Reference proteome</keyword>
<dbReference type="EMBL" id="HG793131">
    <property type="protein sequence ID" value="CDK29712.1"/>
    <property type="molecule type" value="Genomic_DNA"/>
</dbReference>
<reference evidence="8" key="2">
    <citation type="submission" date="2014-02" db="EMBL/GenBank/DDBJ databases">
        <title>Complete DNA sequence of /Kuraishia capsulata/ illustrates novel genomic features among budding yeasts (/Saccharomycotina/).</title>
        <authorList>
            <person name="Morales L."/>
            <person name="Noel B."/>
            <person name="Porcel B."/>
            <person name="Marcet-Houben M."/>
            <person name="Hullo M-F."/>
            <person name="Sacerdot C."/>
            <person name="Tekaia F."/>
            <person name="Leh-Louis V."/>
            <person name="Despons L."/>
            <person name="Khanna V."/>
            <person name="Aury J-M."/>
            <person name="Barbe V."/>
            <person name="Couloux A."/>
            <person name="Labadie K."/>
            <person name="Pelletier E."/>
            <person name="Souciet J-L."/>
            <person name="Boekhout T."/>
            <person name="Gabaldon T."/>
            <person name="Wincker P."/>
            <person name="Dujon B."/>
        </authorList>
    </citation>
    <scope>NUCLEOTIDE SEQUENCE</scope>
    <source>
        <strain evidence="8">CBS 1993</strain>
    </source>
</reference>
<keyword evidence="4 7" id="KW-0949">S-adenosyl-L-methionine</keyword>
<evidence type="ECO:0000313" key="8">
    <source>
        <dbReference type="EMBL" id="CDK29712.1"/>
    </source>
</evidence>
<evidence type="ECO:0000256" key="1">
    <source>
        <dbReference type="ARBA" id="ARBA00004173"/>
    </source>
</evidence>
<name>W6MV12_9ASCO</name>
<dbReference type="GO" id="GO:0034246">
    <property type="term" value="F:mitochondrial transcription factor activity"/>
    <property type="evidence" value="ECO:0007669"/>
    <property type="project" value="TreeGrafter"/>
</dbReference>
<dbReference type="Pfam" id="PF00398">
    <property type="entry name" value="RrnaAD"/>
    <property type="match status" value="1"/>
</dbReference>
<comment type="similarity">
    <text evidence="7">Belongs to the class I-like SAM-binding methyltransferase superfamily. rRNA adenine N(6)-methyltransferase family.</text>
</comment>
<organism evidence="8 9">
    <name type="scientific">Kuraishia capsulata CBS 1993</name>
    <dbReference type="NCBI Taxonomy" id="1382522"/>
    <lineage>
        <taxon>Eukaryota</taxon>
        <taxon>Fungi</taxon>
        <taxon>Dikarya</taxon>
        <taxon>Ascomycota</taxon>
        <taxon>Saccharomycotina</taxon>
        <taxon>Pichiomycetes</taxon>
        <taxon>Pichiales</taxon>
        <taxon>Pichiaceae</taxon>
        <taxon>Kuraishia</taxon>
    </lineage>
</organism>
<keyword evidence="7" id="KW-0698">rRNA processing</keyword>
<evidence type="ECO:0000256" key="6">
    <source>
        <dbReference type="ARBA" id="ARBA00024915"/>
    </source>
</evidence>
<dbReference type="RefSeq" id="XP_022461695.1">
    <property type="nucleotide sequence ID" value="XM_022601575.1"/>
</dbReference>
<dbReference type="EC" id="2.1.1.-" evidence="7"/>
<comment type="subcellular location">
    <subcellularLocation>
        <location evidence="1">Mitochondrion</location>
    </subcellularLocation>
</comment>
<sequence>MSRFANILKTLSLPKHLYGYSVIGLNESSSKIVSKLNLNYQNPLIVDLYSGVNGFAFALHEHLKPRKHILMEDHAKSNEYLSQVLEKLTPEERDKFVLSKLSSFNWSAYTQLEGEGIIDPDFVSRNQIHPSFLIHGNLCYPRGEALLMQFYTCLQDRNWLQKYGRVRMLFWTTDDTAAKVIPKLKKKRMGFIAEKFSTTKLIAMSDKSKTKDDDAVLFEHPEPLCLIQVEPKNVETRVAEFNIVSKKLCNFGNSPVRNAISTLGAGAPAYFGETVPERILDNKVIDLTLEELDVIVEAYWRWPFKPMEGVQYMDSSASFYD</sequence>
<dbReference type="Gene3D" id="1.10.8.100">
    <property type="entry name" value="Ribosomal RNA adenine dimethylase-like, domain 2"/>
    <property type="match status" value="1"/>
</dbReference>
<dbReference type="InterPro" id="IPR023165">
    <property type="entry name" value="rRNA_Ade_diMease-like_C"/>
</dbReference>
<dbReference type="GO" id="GO:0034245">
    <property type="term" value="C:mitochondrial DNA-directed RNA polymerase complex"/>
    <property type="evidence" value="ECO:0007669"/>
    <property type="project" value="TreeGrafter"/>
</dbReference>
<reference evidence="8" key="1">
    <citation type="submission" date="2013-12" db="EMBL/GenBank/DDBJ databases">
        <authorList>
            <person name="Genoscope - CEA"/>
        </authorList>
    </citation>
    <scope>NUCLEOTIDE SEQUENCE</scope>
    <source>
        <strain evidence="8">CBS 1993</strain>
    </source>
</reference>
<dbReference type="GO" id="GO:0006364">
    <property type="term" value="P:rRNA processing"/>
    <property type="evidence" value="ECO:0007669"/>
    <property type="project" value="UniProtKB-KW"/>
</dbReference>
<dbReference type="OrthoDB" id="16079at2759"/>
<dbReference type="InterPro" id="IPR001737">
    <property type="entry name" value="KsgA/Erm"/>
</dbReference>
<evidence type="ECO:0000256" key="2">
    <source>
        <dbReference type="ARBA" id="ARBA00022603"/>
    </source>
</evidence>
<dbReference type="InterPro" id="IPR029063">
    <property type="entry name" value="SAM-dependent_MTases_sf"/>
</dbReference>
<evidence type="ECO:0000256" key="7">
    <source>
        <dbReference type="RuleBase" id="RU362106"/>
    </source>
</evidence>
<dbReference type="PANTHER" id="PTHR11727:SF17">
    <property type="entry name" value="DIMETHYLADENOSINE TRANSFERASE 1, MITOCHONDRIAL"/>
    <property type="match status" value="1"/>
</dbReference>
<dbReference type="GO" id="GO:0032259">
    <property type="term" value="P:methylation"/>
    <property type="evidence" value="ECO:0007669"/>
    <property type="project" value="UniProtKB-KW"/>
</dbReference>
<dbReference type="GO" id="GO:0006391">
    <property type="term" value="P:transcription initiation at mitochondrial promoter"/>
    <property type="evidence" value="ECO:0007669"/>
    <property type="project" value="TreeGrafter"/>
</dbReference>
<evidence type="ECO:0000256" key="4">
    <source>
        <dbReference type="ARBA" id="ARBA00022691"/>
    </source>
</evidence>